<keyword evidence="4" id="KW-0597">Phosphoprotein</keyword>
<feature type="region of interest" description="Disordered" evidence="13">
    <location>
        <begin position="652"/>
        <end position="731"/>
    </location>
</feature>
<dbReference type="InterPro" id="IPR036034">
    <property type="entry name" value="PDZ_sf"/>
</dbReference>
<comment type="subcellular location">
    <subcellularLocation>
        <location evidence="1">Cytoplasm</location>
        <location evidence="1">Cytoskeleton</location>
    </subcellularLocation>
    <subcellularLocation>
        <location evidence="11">Synapse</location>
    </subcellularLocation>
</comment>
<dbReference type="SMART" id="SM00228">
    <property type="entry name" value="PDZ"/>
    <property type="match status" value="1"/>
</dbReference>
<dbReference type="Gene3D" id="1.10.150.50">
    <property type="entry name" value="Transcription Factor, Ets-1"/>
    <property type="match status" value="1"/>
</dbReference>
<proteinExistence type="predicted"/>
<feature type="region of interest" description="Disordered" evidence="13">
    <location>
        <begin position="1364"/>
        <end position="1426"/>
    </location>
</feature>
<protein>
    <submittedName>
        <fullName evidence="16">Neurabin-1</fullName>
    </submittedName>
</protein>
<feature type="compositionally biased region" description="Basic and acidic residues" evidence="13">
    <location>
        <begin position="708"/>
        <end position="719"/>
    </location>
</feature>
<feature type="compositionally biased region" description="Basic and acidic residues" evidence="13">
    <location>
        <begin position="842"/>
        <end position="853"/>
    </location>
</feature>
<dbReference type="InterPro" id="IPR001478">
    <property type="entry name" value="PDZ"/>
</dbReference>
<feature type="compositionally biased region" description="Basic and acidic residues" evidence="13">
    <location>
        <begin position="263"/>
        <end position="272"/>
    </location>
</feature>
<feature type="region of interest" description="Disordered" evidence="13">
    <location>
        <begin position="1557"/>
        <end position="1580"/>
    </location>
</feature>
<feature type="domain" description="SAM" evidence="14">
    <location>
        <begin position="1721"/>
        <end position="1783"/>
    </location>
</feature>
<dbReference type="InterPro" id="IPR043446">
    <property type="entry name" value="Neurabin-like"/>
</dbReference>
<dbReference type="InterPro" id="IPR001660">
    <property type="entry name" value="SAM"/>
</dbReference>
<evidence type="ECO:0000256" key="3">
    <source>
        <dbReference type="ARBA" id="ARBA00022490"/>
    </source>
</evidence>
<dbReference type="InterPro" id="IPR013761">
    <property type="entry name" value="SAM/pointed_sf"/>
</dbReference>
<accession>A0A0P5AHF1</accession>
<dbReference type="SMART" id="SM00454">
    <property type="entry name" value="SAM"/>
    <property type="match status" value="1"/>
</dbReference>
<dbReference type="GO" id="GO:0030425">
    <property type="term" value="C:dendrite"/>
    <property type="evidence" value="ECO:0007669"/>
    <property type="project" value="TreeGrafter"/>
</dbReference>
<evidence type="ECO:0000259" key="14">
    <source>
        <dbReference type="PROSITE" id="PS50105"/>
    </source>
</evidence>
<feature type="compositionally biased region" description="Low complexity" evidence="13">
    <location>
        <begin position="75"/>
        <end position="101"/>
    </location>
</feature>
<feature type="compositionally biased region" description="Polar residues" evidence="13">
    <location>
        <begin position="785"/>
        <end position="799"/>
    </location>
</feature>
<dbReference type="EMBL" id="GDIP01200412">
    <property type="protein sequence ID" value="JAJ22990.1"/>
    <property type="molecule type" value="Transcribed_RNA"/>
</dbReference>
<sequence>MSSSVRAEFMSRPGRHVNAPTMQPQHGQHRDKGRPLSQHSNGEDGQQSATAKSVVGAKVSQLAHLFQSRSKEDVAAANAAAVPPVSPTSSVPVAAPPTAVSRTKPSSRSETDKETAHQDGPILGPTVVRTESQLARFNTARALFEKLGFEDKKDPSKGVTVEKSHSGRSSRVGSESSRHSHYSSRSPSPLATERHQSAPGIRSGRSPSPNNAPVSDRNRGSSVDALRSARTERKPTNGHEPKMETVQVQVVNKLNPPASKPEPPAKTDKTRISSKELIEKQKNWIQHFKGSSKPTAQLQTKTALNPEAINRINSEKKGPPSTNVSINNEKETWAKERTGLLSGWMASPSVAVSPPANKESSKESSYFLSARQRFEAQTKLTERVTTTTTTSNRIDQSADNLNESFETRSNMSSSSVRTELNETASLNKSFRSASSETSVHCQLEKEDSGMKNGSDLLSTDSGIVVLPVEKVPAINETLIEEALDRIDCEKPVSPPAATQAEQVSQPERTVSLNNSLQENEEVFYDNSVTSARFDEWQLRTPTQLDDSPVFKSAALDFDALVSDGDEAKQLEPDDEELFRTSSEMSETDLSPLSSPPPEFCKEEVSPAPPIVIQTDTVEDDFEEAARDARPTVEGGRYVLQLEGFSDMLESSDDAAIDSLEPELIEMDTSHDQSHPELEESQPTELTVVQQLPSDEPDETFEDGENDEFYLRRPEFRVDVESSDVDSDELLMTSEEADSLLSSRILEKRVKSGQTATNAHEGESISLEPDSLEPAPLSAASSRLSNPQNMGNAKSKSSPTLEDIEEVSVNNVTVVVSSASILDQLGEDVPWADDESWQVQSEPETRQDETDKAVPVDDSTIETPYVDEDGVHYLQDGHYWLEMPGLPPAEEPSVPLIVANGETEPRPRNIRVRFTTDPIRVYSTFSVNDYDRRNEDVDPVAASAEYELEKRVEKMDVFPVELIKGPEGLGLSIIGMGVGADAGLEKLGIFVKTITEGGAAARDGLIQVNDQIIQVDGQSLVGVTQAYAASVLRNTSGLVQFLIGRENDPQNSEVAQLIRQSVQADREREDRRRAMEAELTRHFMNNVAEEPDMSSGAVPPPYVSAPPSYHSSNSAPASLASSHPAPALPDVPAVSANSIPAVLNAQEESVQALQQKLKEAVTRSVKAESELLSLKKRLTELEANSRHQEAEANSRHQEAETNSNVREYERALTGVQQEVTAYQSVLAQTQSQYSSLEEKYNKAKQMIKGMQEREREVLLKVRHREAGFHTLLQALQHRMQLLELHLVEAQRAAGLPVSIPPPPPNLGGFLSVGFVDSSLGDVTDLGAVLDGSQVDSSLAMELKEELDRVIPPHEPLDTSAARGRAELASRGGMALRQSPSQGLIRRSGGVGGGASMSSTSSLEHSFIEESSRLEVDSMTESTGHDRSQESIQFHEAFFASTSSATTSAGRTVGTSRAQQQVYSSSSQQQYYQQQQQQETTQQQIQQQQLLQFQQQQQMQQQQIQQQQIQQQQIQQQQMQQQRHYHHTATVSSGKADELHQSTTTYYQHEHQHFATTNTSTTASSGYANVQQHSQPPRSLPQQNVNEQLKQLLAEREFLREHSNANSGGAEPAVPSRLQPATSSNRSMGRSAPTEQRPAPPPHQPNVFYPVGSGQDGRPALDPQMRGSMRSNPVSATVTPDGAAVVRSNSASGMTDSLTSSIVSISSNSSSHTPFHQSPVSEWNVEHVGNWLRSIGLETYTVHFAANGVRGEELLTMESPRIKLLVPQAAERARLKHRLKELRAAADKDKRNRERERKEREKLQRKAEKLAEKASRKK</sequence>
<dbReference type="PANTHER" id="PTHR16154:SF6">
    <property type="entry name" value="SPINOPHILIN, ISOFORM J"/>
    <property type="match status" value="1"/>
</dbReference>
<keyword evidence="3" id="KW-0963">Cytoplasm</keyword>
<dbReference type="Pfam" id="PF17817">
    <property type="entry name" value="PDZ_5"/>
    <property type="match status" value="1"/>
</dbReference>
<feature type="region of interest" description="Disordered" evidence="13">
    <location>
        <begin position="576"/>
        <end position="607"/>
    </location>
</feature>
<feature type="compositionally biased region" description="Basic and acidic residues" evidence="13">
    <location>
        <begin position="227"/>
        <end position="243"/>
    </location>
</feature>
<feature type="compositionally biased region" description="Basic and acidic residues" evidence="13">
    <location>
        <begin position="146"/>
        <end position="165"/>
    </location>
</feature>
<dbReference type="Pfam" id="PF00595">
    <property type="entry name" value="PDZ"/>
    <property type="match status" value="1"/>
</dbReference>
<keyword evidence="5" id="KW-0221">Differentiation</keyword>
<evidence type="ECO:0000256" key="5">
    <source>
        <dbReference type="ARBA" id="ARBA00022782"/>
    </source>
</evidence>
<keyword evidence="7" id="KW-0770">Synapse</keyword>
<feature type="compositionally biased region" description="Basic and acidic residues" evidence="13">
    <location>
        <begin position="107"/>
        <end position="117"/>
    </location>
</feature>
<feature type="compositionally biased region" description="Acidic residues" evidence="13">
    <location>
        <begin position="652"/>
        <end position="665"/>
    </location>
</feature>
<feature type="compositionally biased region" description="Acidic residues" evidence="13">
    <location>
        <begin position="694"/>
        <end position="707"/>
    </location>
</feature>
<dbReference type="Pfam" id="PF07647">
    <property type="entry name" value="SAM_2"/>
    <property type="match status" value="1"/>
</dbReference>
<dbReference type="SUPFAM" id="SSF47769">
    <property type="entry name" value="SAM/Pointed domain"/>
    <property type="match status" value="1"/>
</dbReference>
<evidence type="ECO:0000256" key="6">
    <source>
        <dbReference type="ARBA" id="ARBA00022902"/>
    </source>
</evidence>
<evidence type="ECO:0000256" key="7">
    <source>
        <dbReference type="ARBA" id="ARBA00023018"/>
    </source>
</evidence>
<feature type="region of interest" description="Disordered" evidence="13">
    <location>
        <begin position="1182"/>
        <end position="1202"/>
    </location>
</feature>
<feature type="compositionally biased region" description="Basic and acidic residues" evidence="13">
    <location>
        <begin position="1182"/>
        <end position="1198"/>
    </location>
</feature>
<evidence type="ECO:0000256" key="13">
    <source>
        <dbReference type="SAM" id="MobiDB-lite"/>
    </source>
</evidence>
<evidence type="ECO:0000256" key="4">
    <source>
        <dbReference type="ARBA" id="ARBA00022553"/>
    </source>
</evidence>
<keyword evidence="10" id="KW-0206">Cytoskeleton</keyword>
<dbReference type="EMBL" id="GDIP01199012">
    <property type="protein sequence ID" value="JAJ24390.1"/>
    <property type="molecule type" value="Transcribed_RNA"/>
</dbReference>
<feature type="domain" description="PDZ" evidence="15">
    <location>
        <begin position="958"/>
        <end position="1046"/>
    </location>
</feature>
<feature type="coiled-coil region" evidence="12">
    <location>
        <begin position="1218"/>
        <end position="1291"/>
    </location>
</feature>
<name>A0A0P5AHF1_9CRUS</name>
<evidence type="ECO:0000259" key="15">
    <source>
        <dbReference type="PROSITE" id="PS50106"/>
    </source>
</evidence>
<keyword evidence="8 12" id="KW-0175">Coiled coil</keyword>
<evidence type="ECO:0000313" key="16">
    <source>
        <dbReference type="EMBL" id="JAJ24390.1"/>
    </source>
</evidence>
<feature type="compositionally biased region" description="Polar residues" evidence="13">
    <location>
        <begin position="1667"/>
        <end position="1676"/>
    </location>
</feature>
<feature type="compositionally biased region" description="Polar residues" evidence="13">
    <location>
        <begin position="1564"/>
        <end position="1580"/>
    </location>
</feature>
<feature type="compositionally biased region" description="Basic and acidic residues" evidence="13">
    <location>
        <begin position="667"/>
        <end position="677"/>
    </location>
</feature>
<dbReference type="GO" id="GO:0014069">
    <property type="term" value="C:postsynaptic density"/>
    <property type="evidence" value="ECO:0007669"/>
    <property type="project" value="TreeGrafter"/>
</dbReference>
<dbReference type="OrthoDB" id="62701at2759"/>
<dbReference type="InterPro" id="IPR040645">
    <property type="entry name" value="Neurabin-1/2_PDZ"/>
</dbReference>
<organism evidence="16">
    <name type="scientific">Daphnia magna</name>
    <dbReference type="NCBI Taxonomy" id="35525"/>
    <lineage>
        <taxon>Eukaryota</taxon>
        <taxon>Metazoa</taxon>
        <taxon>Ecdysozoa</taxon>
        <taxon>Arthropoda</taxon>
        <taxon>Crustacea</taxon>
        <taxon>Branchiopoda</taxon>
        <taxon>Diplostraca</taxon>
        <taxon>Cladocera</taxon>
        <taxon>Anomopoda</taxon>
        <taxon>Daphniidae</taxon>
        <taxon>Daphnia</taxon>
    </lineage>
</organism>
<evidence type="ECO:0000256" key="1">
    <source>
        <dbReference type="ARBA" id="ARBA00004245"/>
    </source>
</evidence>
<reference evidence="16" key="2">
    <citation type="submission" date="2015-10" db="EMBL/GenBank/DDBJ databases">
        <authorList>
            <person name="Gilbert D.G."/>
        </authorList>
    </citation>
    <scope>NUCLEOTIDE SEQUENCE</scope>
</reference>
<feature type="compositionally biased region" description="Polar residues" evidence="13">
    <location>
        <begin position="37"/>
        <end position="51"/>
    </location>
</feature>
<dbReference type="FunFam" id="2.30.42.10:FF:000010">
    <property type="entry name" value="Neurabin-1 isoform 1"/>
    <property type="match status" value="1"/>
</dbReference>
<dbReference type="GO" id="GO:0007015">
    <property type="term" value="P:actin filament organization"/>
    <property type="evidence" value="ECO:0007669"/>
    <property type="project" value="TreeGrafter"/>
</dbReference>
<feature type="region of interest" description="Disordered" evidence="13">
    <location>
        <begin position="834"/>
        <end position="853"/>
    </location>
</feature>
<feature type="region of interest" description="Disordered" evidence="13">
    <location>
        <begin position="1779"/>
        <end position="1816"/>
    </location>
</feature>
<dbReference type="PANTHER" id="PTHR16154">
    <property type="entry name" value="NEURABIN"/>
    <property type="match status" value="1"/>
</dbReference>
<evidence type="ECO:0000256" key="8">
    <source>
        <dbReference type="ARBA" id="ARBA00023054"/>
    </source>
</evidence>
<evidence type="ECO:0000256" key="10">
    <source>
        <dbReference type="ARBA" id="ARBA00023212"/>
    </source>
</evidence>
<evidence type="ECO:0000256" key="11">
    <source>
        <dbReference type="ARBA" id="ARBA00034103"/>
    </source>
</evidence>
<dbReference type="GO" id="GO:0019722">
    <property type="term" value="P:calcium-mediated signaling"/>
    <property type="evidence" value="ECO:0007669"/>
    <property type="project" value="TreeGrafter"/>
</dbReference>
<dbReference type="CDD" id="cd06790">
    <property type="entry name" value="PDZ_neurabin-like"/>
    <property type="match status" value="1"/>
</dbReference>
<feature type="region of interest" description="Disordered" evidence="13">
    <location>
        <begin position="1602"/>
        <end position="1678"/>
    </location>
</feature>
<feature type="compositionally biased region" description="Polar residues" evidence="13">
    <location>
        <begin position="579"/>
        <end position="592"/>
    </location>
</feature>
<keyword evidence="2" id="KW-0217">Developmental protein</keyword>
<dbReference type="SUPFAM" id="SSF50156">
    <property type="entry name" value="PDZ domain-like"/>
    <property type="match status" value="1"/>
</dbReference>
<dbReference type="GO" id="GO:0031175">
    <property type="term" value="P:neuron projection development"/>
    <property type="evidence" value="ECO:0007669"/>
    <property type="project" value="TreeGrafter"/>
</dbReference>
<feature type="compositionally biased region" description="Polar residues" evidence="13">
    <location>
        <begin position="680"/>
        <end position="692"/>
    </location>
</feature>
<feature type="compositionally biased region" description="Low complexity" evidence="13">
    <location>
        <begin position="771"/>
        <end position="784"/>
    </location>
</feature>
<evidence type="ECO:0000256" key="2">
    <source>
        <dbReference type="ARBA" id="ARBA00022473"/>
    </source>
</evidence>
<feature type="compositionally biased region" description="Basic and acidic residues" evidence="13">
    <location>
        <begin position="1404"/>
        <end position="1414"/>
    </location>
</feature>
<keyword evidence="9" id="KW-0009">Actin-binding</keyword>
<evidence type="ECO:0000256" key="12">
    <source>
        <dbReference type="SAM" id="Coils"/>
    </source>
</evidence>
<feature type="compositionally biased region" description="Polar residues" evidence="13">
    <location>
        <begin position="1617"/>
        <end position="1626"/>
    </location>
</feature>
<dbReference type="GO" id="GO:0005737">
    <property type="term" value="C:cytoplasm"/>
    <property type="evidence" value="ECO:0007669"/>
    <property type="project" value="TreeGrafter"/>
</dbReference>
<feature type="region of interest" description="Disordered" evidence="13">
    <location>
        <begin position="146"/>
        <end position="272"/>
    </location>
</feature>
<keyword evidence="6" id="KW-0524">Neurogenesis</keyword>
<dbReference type="GO" id="GO:0051015">
    <property type="term" value="F:actin filament binding"/>
    <property type="evidence" value="ECO:0007669"/>
    <property type="project" value="TreeGrafter"/>
</dbReference>
<feature type="compositionally biased region" description="Low complexity" evidence="13">
    <location>
        <begin position="1104"/>
        <end position="1122"/>
    </location>
</feature>
<feature type="region of interest" description="Disordered" evidence="13">
    <location>
        <begin position="1"/>
        <end position="126"/>
    </location>
</feature>
<dbReference type="Gene3D" id="2.30.42.10">
    <property type="match status" value="1"/>
</dbReference>
<feature type="region of interest" description="Disordered" evidence="13">
    <location>
        <begin position="749"/>
        <end position="801"/>
    </location>
</feature>
<evidence type="ECO:0000256" key="9">
    <source>
        <dbReference type="ARBA" id="ARBA00023203"/>
    </source>
</evidence>
<dbReference type="GO" id="GO:0015629">
    <property type="term" value="C:actin cytoskeleton"/>
    <property type="evidence" value="ECO:0007669"/>
    <property type="project" value="TreeGrafter"/>
</dbReference>
<dbReference type="SUPFAM" id="SSF57997">
    <property type="entry name" value="Tropomyosin"/>
    <property type="match status" value="1"/>
</dbReference>
<feature type="region of interest" description="Disordered" evidence="13">
    <location>
        <begin position="1084"/>
        <end position="1122"/>
    </location>
</feature>
<dbReference type="PROSITE" id="PS50106">
    <property type="entry name" value="PDZ"/>
    <property type="match status" value="1"/>
</dbReference>
<dbReference type="PROSITE" id="PS50105">
    <property type="entry name" value="SAM_DOMAIN"/>
    <property type="match status" value="1"/>
</dbReference>
<reference evidence="16" key="1">
    <citation type="submission" date="2015-10" db="EMBL/GenBank/DDBJ databases">
        <title>Daphnia magna gene sets from two clonal populations assembled and annotated with EvidentialGene.</title>
        <authorList>
            <person name="Gilbert D."/>
            <person name="Podicheti R."/>
            <person name="Orsini L."/>
            <person name="Colbourne J."/>
            <person name="Pfrender M."/>
        </authorList>
    </citation>
    <scope>NUCLEOTIDE SEQUENCE</scope>
</reference>